<dbReference type="RefSeq" id="WP_343071994.1">
    <property type="nucleotide sequence ID" value="NZ_JACHMX010000001.1"/>
</dbReference>
<evidence type="ECO:0000313" key="4">
    <source>
        <dbReference type="Proteomes" id="UP000580861"/>
    </source>
</evidence>
<sequence>MSTDQAARTGAKVEILTLDIGGDLSEPARVRAWARAELRDFTEADLTDTILVLDELVSNAVRHGKPPRQVRLLRRPGRLRIEVDDSGKAPAIPRQPSETGGRGLALIDACATAWGQDHDEHGKTVWAELAQA</sequence>
<reference evidence="3 4" key="1">
    <citation type="submission" date="2020-08" db="EMBL/GenBank/DDBJ databases">
        <title>Sequencing the genomes of 1000 actinobacteria strains.</title>
        <authorList>
            <person name="Klenk H.-P."/>
        </authorList>
    </citation>
    <scope>NUCLEOTIDE SEQUENCE [LARGE SCALE GENOMIC DNA]</scope>
    <source>
        <strain evidence="3 4">DSM 45272</strain>
    </source>
</reference>
<dbReference type="GO" id="GO:0004674">
    <property type="term" value="F:protein serine/threonine kinase activity"/>
    <property type="evidence" value="ECO:0007669"/>
    <property type="project" value="UniProtKB-KW"/>
</dbReference>
<keyword evidence="1" id="KW-0808">Transferase</keyword>
<keyword evidence="1" id="KW-0418">Kinase</keyword>
<keyword evidence="1" id="KW-0723">Serine/threonine-protein kinase</keyword>
<evidence type="ECO:0000313" key="3">
    <source>
        <dbReference type="EMBL" id="MBB5851086.1"/>
    </source>
</evidence>
<gene>
    <name evidence="3" type="ORF">HDA45_001173</name>
</gene>
<dbReference type="AlphaFoldDB" id="A0A841AT76"/>
<dbReference type="Pfam" id="PF13581">
    <property type="entry name" value="HATPase_c_2"/>
    <property type="match status" value="1"/>
</dbReference>
<name>A0A841AT76_9PSEU</name>
<dbReference type="InterPro" id="IPR050267">
    <property type="entry name" value="Anti-sigma-factor_SerPK"/>
</dbReference>
<dbReference type="PANTHER" id="PTHR35526:SF3">
    <property type="entry name" value="ANTI-SIGMA-F FACTOR RSBW"/>
    <property type="match status" value="1"/>
</dbReference>
<dbReference type="InterPro" id="IPR036890">
    <property type="entry name" value="HATPase_C_sf"/>
</dbReference>
<organism evidence="3 4">
    <name type="scientific">Amycolatopsis umgeniensis</name>
    <dbReference type="NCBI Taxonomy" id="336628"/>
    <lineage>
        <taxon>Bacteria</taxon>
        <taxon>Bacillati</taxon>
        <taxon>Actinomycetota</taxon>
        <taxon>Actinomycetes</taxon>
        <taxon>Pseudonocardiales</taxon>
        <taxon>Pseudonocardiaceae</taxon>
        <taxon>Amycolatopsis</taxon>
    </lineage>
</organism>
<dbReference type="EMBL" id="JACHMX010000001">
    <property type="protein sequence ID" value="MBB5851086.1"/>
    <property type="molecule type" value="Genomic_DNA"/>
</dbReference>
<dbReference type="InterPro" id="IPR003594">
    <property type="entry name" value="HATPase_dom"/>
</dbReference>
<protein>
    <submittedName>
        <fullName evidence="3">Anti-sigma regulatory factor (Ser/Thr protein kinase)</fullName>
    </submittedName>
</protein>
<evidence type="ECO:0000259" key="2">
    <source>
        <dbReference type="Pfam" id="PF13581"/>
    </source>
</evidence>
<evidence type="ECO:0000256" key="1">
    <source>
        <dbReference type="ARBA" id="ARBA00022527"/>
    </source>
</evidence>
<dbReference type="CDD" id="cd16936">
    <property type="entry name" value="HATPase_RsbW-like"/>
    <property type="match status" value="1"/>
</dbReference>
<keyword evidence="4" id="KW-1185">Reference proteome</keyword>
<accession>A0A841AT76</accession>
<proteinExistence type="predicted"/>
<dbReference type="Gene3D" id="3.30.565.10">
    <property type="entry name" value="Histidine kinase-like ATPase, C-terminal domain"/>
    <property type="match status" value="1"/>
</dbReference>
<dbReference type="SUPFAM" id="SSF55874">
    <property type="entry name" value="ATPase domain of HSP90 chaperone/DNA topoisomerase II/histidine kinase"/>
    <property type="match status" value="1"/>
</dbReference>
<dbReference type="Proteomes" id="UP000580861">
    <property type="component" value="Unassembled WGS sequence"/>
</dbReference>
<dbReference type="PANTHER" id="PTHR35526">
    <property type="entry name" value="ANTI-SIGMA-F FACTOR RSBW-RELATED"/>
    <property type="match status" value="1"/>
</dbReference>
<comment type="caution">
    <text evidence="3">The sequence shown here is derived from an EMBL/GenBank/DDBJ whole genome shotgun (WGS) entry which is preliminary data.</text>
</comment>
<feature type="domain" description="Histidine kinase/HSP90-like ATPase" evidence="2">
    <location>
        <begin position="29"/>
        <end position="127"/>
    </location>
</feature>